<reference evidence="2 3" key="1">
    <citation type="journal article" date="2018" name="Evol. Lett.">
        <title>Horizontal gene cluster transfer increased hallucinogenic mushroom diversity.</title>
        <authorList>
            <person name="Reynolds H.T."/>
            <person name="Vijayakumar V."/>
            <person name="Gluck-Thaler E."/>
            <person name="Korotkin H.B."/>
            <person name="Matheny P.B."/>
            <person name="Slot J.C."/>
        </authorList>
    </citation>
    <scope>NUCLEOTIDE SEQUENCE [LARGE SCALE GENOMIC DNA]</scope>
    <source>
        <strain evidence="2 3">2631</strain>
    </source>
</reference>
<dbReference type="AlphaFoldDB" id="A0A409XGZ0"/>
<evidence type="ECO:0000313" key="3">
    <source>
        <dbReference type="Proteomes" id="UP000283269"/>
    </source>
</evidence>
<keyword evidence="3" id="KW-1185">Reference proteome</keyword>
<feature type="compositionally biased region" description="Basic and acidic residues" evidence="1">
    <location>
        <begin position="173"/>
        <end position="196"/>
    </location>
</feature>
<feature type="compositionally biased region" description="Low complexity" evidence="1">
    <location>
        <begin position="17"/>
        <end position="27"/>
    </location>
</feature>
<dbReference type="Proteomes" id="UP000283269">
    <property type="component" value="Unassembled WGS sequence"/>
</dbReference>
<proteinExistence type="predicted"/>
<protein>
    <submittedName>
        <fullName evidence="2">Uncharacterized protein</fullName>
    </submittedName>
</protein>
<feature type="compositionally biased region" description="Acidic residues" evidence="1">
    <location>
        <begin position="225"/>
        <end position="244"/>
    </location>
</feature>
<accession>A0A409XGZ0</accession>
<sequence length="441" mass="48694">MADSQVVELPDHTATDPVTPVNANAPPVQHTPVIRKAATQVHSMNVPLSDDAYKLIGGENIGHYLVGITPNEFLEQFLPWNATTSNSYRQQVPDQAKIHALQSVPLRPGQKESHMYPPFVKALDGWVTGADNGQKLRFGHFAKPDSSCVSMNVDGLSWPEGPEPGSCTFSHQQTHEEFKSDHTHDAFKHSSDEGPKNEATAEETVEVAQAVLQEADENPEKANEITDEAEETNEGPSDGTEETPEGVQAQVDEQKEAPASLIEQVEADTQRGIHTRGQIAAYAAGLTTPNVLNSSSTSIFVLFSLPQRGFDTSAVPLDKINEVLPENVAHAFDNYYQISWHKGAKFSHDRSINDEPQKPAKNLPFFRISVEDRTLGKTESFFIPAPVYRHTYLIPFARASRRSLAFLDNPKDGKMCFLKDSWQEVSARTAPEADDQNARMV</sequence>
<dbReference type="OrthoDB" id="3036589at2759"/>
<feature type="region of interest" description="Disordered" evidence="1">
    <location>
        <begin position="162"/>
        <end position="249"/>
    </location>
</feature>
<dbReference type="EMBL" id="NHYD01001756">
    <property type="protein sequence ID" value="PPQ90015.1"/>
    <property type="molecule type" value="Genomic_DNA"/>
</dbReference>
<organism evidence="2 3">
    <name type="scientific">Psilocybe cyanescens</name>
    <dbReference type="NCBI Taxonomy" id="93625"/>
    <lineage>
        <taxon>Eukaryota</taxon>
        <taxon>Fungi</taxon>
        <taxon>Dikarya</taxon>
        <taxon>Basidiomycota</taxon>
        <taxon>Agaricomycotina</taxon>
        <taxon>Agaricomycetes</taxon>
        <taxon>Agaricomycetidae</taxon>
        <taxon>Agaricales</taxon>
        <taxon>Agaricineae</taxon>
        <taxon>Strophariaceae</taxon>
        <taxon>Psilocybe</taxon>
    </lineage>
</organism>
<name>A0A409XGZ0_PSICY</name>
<evidence type="ECO:0000256" key="1">
    <source>
        <dbReference type="SAM" id="MobiDB-lite"/>
    </source>
</evidence>
<comment type="caution">
    <text evidence="2">The sequence shown here is derived from an EMBL/GenBank/DDBJ whole genome shotgun (WGS) entry which is preliminary data.</text>
</comment>
<feature type="region of interest" description="Disordered" evidence="1">
    <location>
        <begin position="1"/>
        <end position="27"/>
    </location>
</feature>
<gene>
    <name evidence="2" type="ORF">CVT25_009655</name>
</gene>
<evidence type="ECO:0000313" key="2">
    <source>
        <dbReference type="EMBL" id="PPQ90015.1"/>
    </source>
</evidence>
<dbReference type="InParanoid" id="A0A409XGZ0"/>